<dbReference type="AlphaFoldDB" id="A0A0J9VTL0"/>
<protein>
    <submittedName>
        <fullName evidence="1">Uncharacterized protein</fullName>
    </submittedName>
</protein>
<organism evidence="1 2">
    <name type="scientific">Fusarium oxysporum f. sp. lycopersici (strain 4287 / CBS 123668 / FGSC 9935 / NRRL 34936)</name>
    <name type="common">Fusarium vascular wilt of tomato</name>
    <dbReference type="NCBI Taxonomy" id="426428"/>
    <lineage>
        <taxon>Eukaryota</taxon>
        <taxon>Fungi</taxon>
        <taxon>Dikarya</taxon>
        <taxon>Ascomycota</taxon>
        <taxon>Pezizomycotina</taxon>
        <taxon>Sordariomycetes</taxon>
        <taxon>Hypocreomycetidae</taxon>
        <taxon>Hypocreales</taxon>
        <taxon>Nectriaceae</taxon>
        <taxon>Fusarium</taxon>
        <taxon>Fusarium oxysporum species complex</taxon>
    </lineage>
</organism>
<reference evidence="1" key="2">
    <citation type="journal article" date="2010" name="Nature">
        <title>Comparative genomics reveals mobile pathogenicity chromosomes in Fusarium.</title>
        <authorList>
            <person name="Ma L.J."/>
            <person name="van der Does H.C."/>
            <person name="Borkovich K.A."/>
            <person name="Coleman J.J."/>
            <person name="Daboussi M.J."/>
            <person name="Di Pietro A."/>
            <person name="Dufresne M."/>
            <person name="Freitag M."/>
            <person name="Grabherr M."/>
            <person name="Henrissat B."/>
            <person name="Houterman P.M."/>
            <person name="Kang S."/>
            <person name="Shim W.B."/>
            <person name="Woloshuk C."/>
            <person name="Xie X."/>
            <person name="Xu J.R."/>
            <person name="Antoniw J."/>
            <person name="Baker S.E."/>
            <person name="Bluhm B.H."/>
            <person name="Breakspear A."/>
            <person name="Brown D.W."/>
            <person name="Butchko R.A."/>
            <person name="Chapman S."/>
            <person name="Coulson R."/>
            <person name="Coutinho P.M."/>
            <person name="Danchin E.G."/>
            <person name="Diener A."/>
            <person name="Gale L.R."/>
            <person name="Gardiner D.M."/>
            <person name="Goff S."/>
            <person name="Hammond-Kosack K.E."/>
            <person name="Hilburn K."/>
            <person name="Hua-Van A."/>
            <person name="Jonkers W."/>
            <person name="Kazan K."/>
            <person name="Kodira C.D."/>
            <person name="Koehrsen M."/>
            <person name="Kumar L."/>
            <person name="Lee Y.H."/>
            <person name="Li L."/>
            <person name="Manners J.M."/>
            <person name="Miranda-Saavedra D."/>
            <person name="Mukherjee M."/>
            <person name="Park G."/>
            <person name="Park J."/>
            <person name="Park S.Y."/>
            <person name="Proctor R.H."/>
            <person name="Regev A."/>
            <person name="Ruiz-Roldan M.C."/>
            <person name="Sain D."/>
            <person name="Sakthikumar S."/>
            <person name="Sykes S."/>
            <person name="Schwartz D.C."/>
            <person name="Turgeon B.G."/>
            <person name="Wapinski I."/>
            <person name="Yoder O."/>
            <person name="Young S."/>
            <person name="Zeng Q."/>
            <person name="Zhou S."/>
            <person name="Galagan J."/>
            <person name="Cuomo C.A."/>
            <person name="Kistler H.C."/>
            <person name="Rep M."/>
        </authorList>
    </citation>
    <scope>NUCLEOTIDE SEQUENCE [LARGE SCALE GENOMIC DNA]</scope>
    <source>
        <strain evidence="1">4287</strain>
    </source>
</reference>
<name>A0A0J9VTL0_FUSO4</name>
<dbReference type="GeneID" id="28961751"/>
<dbReference type="EMBL" id="DS231713">
    <property type="protein sequence ID" value="KNB14096.1"/>
    <property type="molecule type" value="Genomic_DNA"/>
</dbReference>
<dbReference type="VEuPathDB" id="FungiDB:FOXG_21045"/>
<accession>A0A0J9VTL0</accession>
<evidence type="ECO:0000313" key="2">
    <source>
        <dbReference type="Proteomes" id="UP000009097"/>
    </source>
</evidence>
<dbReference type="Proteomes" id="UP000009097">
    <property type="component" value="Unassembled WGS sequence"/>
</dbReference>
<reference evidence="1" key="1">
    <citation type="submission" date="2007-04" db="EMBL/GenBank/DDBJ databases">
        <authorList>
            <consortium name="The Broad Institute Genome Sequencing Platform"/>
            <person name="Birren B."/>
            <person name="Lander E."/>
            <person name="Galagan J."/>
            <person name="Nusbaum C."/>
            <person name="Devon K."/>
            <person name="Ma L.-J."/>
            <person name="Jaffe D."/>
            <person name="Butler J."/>
            <person name="Alvarez P."/>
            <person name="Gnerre S."/>
            <person name="Grabherr M."/>
            <person name="Kleber M."/>
            <person name="Mauceli E."/>
            <person name="Brockman W."/>
            <person name="MacCallum I.A."/>
            <person name="Young S."/>
            <person name="LaButti K."/>
            <person name="DeCaprio D."/>
            <person name="Crawford M."/>
            <person name="Koehrsen M."/>
            <person name="Engels R."/>
            <person name="Montgomery P."/>
            <person name="Pearson M."/>
            <person name="Howarth C."/>
            <person name="Larson L."/>
            <person name="White J."/>
            <person name="O'Leary S."/>
            <person name="Kodira C."/>
            <person name="Zeng Q."/>
            <person name="Yandava C."/>
            <person name="Alvarado L."/>
            <person name="Kistler C."/>
            <person name="Shim W.-B."/>
            <person name="Kang S."/>
            <person name="Woloshuk C."/>
        </authorList>
    </citation>
    <scope>NUCLEOTIDE SEQUENCE</scope>
    <source>
        <strain evidence="1">4287</strain>
    </source>
</reference>
<dbReference type="RefSeq" id="XP_018252141.1">
    <property type="nucleotide sequence ID" value="XM_018401388.1"/>
</dbReference>
<proteinExistence type="predicted"/>
<gene>
    <name evidence="1" type="ORF">FOXG_21045</name>
</gene>
<dbReference type="KEGG" id="fox:FOXG_21045"/>
<evidence type="ECO:0000313" key="1">
    <source>
        <dbReference type="EMBL" id="KNB14096.1"/>
    </source>
</evidence>
<sequence>MLNSSTINIELSGKKMDDLSEWQGDGVRLNGYQNKTLMLRVPSTGPVAQQRTGSNGWLTLNCWLVDELPRLGSRIDRLPSAAAQINLPWLLSGPIMHARRCLFHPQIAIHLEIVSSKEEVPGVCFVYGHSITNCVIYRQSIILFSDSICLAGT</sequence>